<proteinExistence type="predicted"/>
<dbReference type="EMBL" id="CDMY01000853">
    <property type="protein sequence ID" value="CEM35438.1"/>
    <property type="molecule type" value="Genomic_DNA"/>
</dbReference>
<reference evidence="2 3" key="1">
    <citation type="submission" date="2014-11" db="EMBL/GenBank/DDBJ databases">
        <authorList>
            <person name="Zhu J."/>
            <person name="Qi W."/>
            <person name="Song R."/>
        </authorList>
    </citation>
    <scope>NUCLEOTIDE SEQUENCE [LARGE SCALE GENOMIC DNA]</scope>
</reference>
<name>A0A0G4GWU9_VITBC</name>
<feature type="compositionally biased region" description="Acidic residues" evidence="1">
    <location>
        <begin position="270"/>
        <end position="282"/>
    </location>
</feature>
<dbReference type="Proteomes" id="UP000041254">
    <property type="component" value="Unassembled WGS sequence"/>
</dbReference>
<dbReference type="AlphaFoldDB" id="A0A0G4GWU9"/>
<organism evidence="2 3">
    <name type="scientific">Vitrella brassicaformis (strain CCMP3155)</name>
    <dbReference type="NCBI Taxonomy" id="1169540"/>
    <lineage>
        <taxon>Eukaryota</taxon>
        <taxon>Sar</taxon>
        <taxon>Alveolata</taxon>
        <taxon>Colpodellida</taxon>
        <taxon>Vitrellaceae</taxon>
        <taxon>Vitrella</taxon>
    </lineage>
</organism>
<feature type="compositionally biased region" description="Acidic residues" evidence="1">
    <location>
        <begin position="186"/>
        <end position="209"/>
    </location>
</feature>
<accession>A0A0G4GWU9</accession>
<gene>
    <name evidence="2" type="ORF">Vbra_23127</name>
</gene>
<feature type="compositionally biased region" description="Basic and acidic residues" evidence="1">
    <location>
        <begin position="215"/>
        <end position="229"/>
    </location>
</feature>
<evidence type="ECO:0000256" key="1">
    <source>
        <dbReference type="SAM" id="MobiDB-lite"/>
    </source>
</evidence>
<protein>
    <submittedName>
        <fullName evidence="2">Uncharacterized protein</fullName>
    </submittedName>
</protein>
<keyword evidence="3" id="KW-1185">Reference proteome</keyword>
<dbReference type="InParanoid" id="A0A0G4GWU9"/>
<evidence type="ECO:0000313" key="3">
    <source>
        <dbReference type="Proteomes" id="UP000041254"/>
    </source>
</evidence>
<feature type="region of interest" description="Disordered" evidence="1">
    <location>
        <begin position="142"/>
        <end position="287"/>
    </location>
</feature>
<sequence length="319" mass="33205">MLADASSAKVKSSQTQPLSFWRVLWCAGCAQADVDIWLPQAGIAPSLTTSSHDKKATQDLDLGGPVGGKTAGGPFATVTGAAAARESSLDDEIEEEIEADGEYDDEEFEPSDDGQIITRDDQPTGCAQADVDIWLPQAGIAPSLTTSSHDKKATQDLDLGGPVGGKTAGGPFATVTGAAAARESSLDDEIEEEIEADGEYDDEEFEPSDDGQIITRDDQPTDEGGRQADFDPTAAPPSHDQHTQDNDQPTAAASLPDRAAGPGQDGQPADGEDAAPSSDEDFGIITSGCDIEAESADFDAMVDEGEDVIDLDGRTAMTE</sequence>
<evidence type="ECO:0000313" key="2">
    <source>
        <dbReference type="EMBL" id="CEM35438.1"/>
    </source>
</evidence>
<dbReference type="VEuPathDB" id="CryptoDB:Vbra_23127"/>
<feature type="region of interest" description="Disordered" evidence="1">
    <location>
        <begin position="47"/>
        <end position="67"/>
    </location>
</feature>